<dbReference type="SUPFAM" id="SSF53335">
    <property type="entry name" value="S-adenosyl-L-methionine-dependent methyltransferases"/>
    <property type="match status" value="1"/>
</dbReference>
<dbReference type="Gene3D" id="3.40.50.150">
    <property type="entry name" value="Vaccinia Virus protein VP39"/>
    <property type="match status" value="1"/>
</dbReference>
<sequence>MRLHDLLRIDENEIVHIPEPCFSDQGTCEQSARYRYEIVQSGIVFDDVIRIEAHDDGDDDDDDDAGLIGLAIPMQSDGQDFWLVFTDIISKDPDFADHAALLCKQSNNVRTVETTSSLFMDAIIEYYSLMLVNRMLCENCMHGKKSFDSIFSESRAARLETLLKTIEQSDDLDFAGMDVLEICCGNGMATIALRQLGCDPVCFDSDKCAVCEGLEHGVFLPHRSMVLDATHISPFFEAGSFDCVAGFMLGAIYPFNKDVWKLIMAESIVPLSEGGFLVFTVHKNEEIIILKEVMDELGMTGRVIDNRDDAGMYDQWVYVGQKHRIQNLM</sequence>
<organism evidence="1">
    <name type="scientific">Candidatus Methanogaster sp. ANME-2c ERB4</name>
    <dbReference type="NCBI Taxonomy" id="2759911"/>
    <lineage>
        <taxon>Archaea</taxon>
        <taxon>Methanobacteriati</taxon>
        <taxon>Methanobacteriota</taxon>
        <taxon>Stenosarchaea group</taxon>
        <taxon>Methanomicrobia</taxon>
        <taxon>Methanosarcinales</taxon>
        <taxon>ANME-2 cluster</taxon>
        <taxon>Candidatus Methanogasteraceae</taxon>
        <taxon>Candidatus Methanogaster</taxon>
    </lineage>
</organism>
<proteinExistence type="predicted"/>
<dbReference type="InterPro" id="IPR029063">
    <property type="entry name" value="SAM-dependent_MTases_sf"/>
</dbReference>
<dbReference type="AlphaFoldDB" id="A0A7G9YHD9"/>
<accession>A0A7G9YHD9</accession>
<evidence type="ECO:0000313" key="1">
    <source>
        <dbReference type="EMBL" id="QNO47423.1"/>
    </source>
</evidence>
<evidence type="ECO:0008006" key="2">
    <source>
        <dbReference type="Google" id="ProtNLM"/>
    </source>
</evidence>
<dbReference type="EMBL" id="MT631262">
    <property type="protein sequence ID" value="QNO47423.1"/>
    <property type="molecule type" value="Genomic_DNA"/>
</dbReference>
<reference evidence="1" key="1">
    <citation type="submission" date="2020-06" db="EMBL/GenBank/DDBJ databases">
        <title>Unique genomic features of the anaerobic methanotrophic archaea.</title>
        <authorList>
            <person name="Chadwick G.L."/>
            <person name="Skennerton C.T."/>
            <person name="Laso-Perez R."/>
            <person name="Leu A.O."/>
            <person name="Speth D.R."/>
            <person name="Yu H."/>
            <person name="Morgan-Lang C."/>
            <person name="Hatzenpichler R."/>
            <person name="Goudeau D."/>
            <person name="Malmstrom R."/>
            <person name="Brazelton W.J."/>
            <person name="Woyke T."/>
            <person name="Hallam S.J."/>
            <person name="Tyson G.W."/>
            <person name="Wegener G."/>
            <person name="Boetius A."/>
            <person name="Orphan V."/>
        </authorList>
    </citation>
    <scope>NUCLEOTIDE SEQUENCE</scope>
</reference>
<protein>
    <recommendedName>
        <fullName evidence="2">Methyltransferase domain-containing protein</fullName>
    </recommendedName>
</protein>
<gene>
    <name evidence="1" type="ORF">MPGFIOMI_00021</name>
</gene>
<name>A0A7G9YHD9_9EURY</name>